<organism evidence="3 4">
    <name type="scientific">Agrobacterium tumefaciens</name>
    <dbReference type="NCBI Taxonomy" id="358"/>
    <lineage>
        <taxon>Bacteria</taxon>
        <taxon>Pseudomonadati</taxon>
        <taxon>Pseudomonadota</taxon>
        <taxon>Alphaproteobacteria</taxon>
        <taxon>Hyphomicrobiales</taxon>
        <taxon>Rhizobiaceae</taxon>
        <taxon>Rhizobium/Agrobacterium group</taxon>
        <taxon>Agrobacterium</taxon>
        <taxon>Agrobacterium tumefaciens complex</taxon>
    </lineage>
</organism>
<gene>
    <name evidence="3" type="ORF">RU07_18360</name>
</gene>
<sequence>MSMRTISLAAMFIAAVSLPALAQEAGGHAGHDMSAKTTSKNASTEAFKEVSNKMHEDMSVNYTGNADVDFVRGMIPHHQGAIDMARVQLQYGKDPEIRKLAEEVIKAQEAEIASMKAWLVSKGY</sequence>
<reference evidence="3 4" key="1">
    <citation type="submission" date="2014-12" db="EMBL/GenBank/DDBJ databases">
        <title>16Stimator: statistical estimation of ribosomal gene copy numbers from draft genome assemblies.</title>
        <authorList>
            <person name="Perisin M.A."/>
            <person name="Vetter M."/>
            <person name="Gilbert J.A."/>
            <person name="Bergelson J."/>
        </authorList>
    </citation>
    <scope>NUCLEOTIDE SEQUENCE [LARGE SCALE GENOMIC DNA]</scope>
    <source>
        <strain evidence="3 4">MEJ076</strain>
    </source>
</reference>
<dbReference type="EMBL" id="JXQV01000025">
    <property type="protein sequence ID" value="KIP99771.1"/>
    <property type="molecule type" value="Genomic_DNA"/>
</dbReference>
<comment type="caution">
    <text evidence="3">The sequence shown here is derived from an EMBL/GenBank/DDBJ whole genome shotgun (WGS) entry which is preliminary data.</text>
</comment>
<protein>
    <recommendedName>
        <fullName evidence="2">DUF305 domain-containing protein</fullName>
    </recommendedName>
</protein>
<dbReference type="Gene3D" id="1.20.1260.10">
    <property type="match status" value="1"/>
</dbReference>
<dbReference type="PANTHER" id="PTHR36933">
    <property type="entry name" value="SLL0788 PROTEIN"/>
    <property type="match status" value="1"/>
</dbReference>
<dbReference type="InterPro" id="IPR012347">
    <property type="entry name" value="Ferritin-like"/>
</dbReference>
<evidence type="ECO:0000313" key="4">
    <source>
        <dbReference type="Proteomes" id="UP000035017"/>
    </source>
</evidence>
<feature type="signal peptide" evidence="1">
    <location>
        <begin position="1"/>
        <end position="22"/>
    </location>
</feature>
<dbReference type="OrthoDB" id="517560at2"/>
<dbReference type="Pfam" id="PF03713">
    <property type="entry name" value="DUF305"/>
    <property type="match status" value="1"/>
</dbReference>
<dbReference type="PANTHER" id="PTHR36933:SF1">
    <property type="entry name" value="SLL0788 PROTEIN"/>
    <property type="match status" value="1"/>
</dbReference>
<evidence type="ECO:0000256" key="1">
    <source>
        <dbReference type="SAM" id="SignalP"/>
    </source>
</evidence>
<evidence type="ECO:0000313" key="3">
    <source>
        <dbReference type="EMBL" id="KIP99771.1"/>
    </source>
</evidence>
<dbReference type="InterPro" id="IPR005183">
    <property type="entry name" value="DUF305_CopM-like"/>
</dbReference>
<name>A0A0D0KS21_AGRTU</name>
<keyword evidence="1" id="KW-0732">Signal</keyword>
<feature type="domain" description="DUF305" evidence="2">
    <location>
        <begin position="35"/>
        <end position="119"/>
    </location>
</feature>
<dbReference type="AlphaFoldDB" id="A0A0D0KS21"/>
<feature type="chain" id="PRO_5002226425" description="DUF305 domain-containing protein" evidence="1">
    <location>
        <begin position="23"/>
        <end position="124"/>
    </location>
</feature>
<proteinExistence type="predicted"/>
<evidence type="ECO:0000259" key="2">
    <source>
        <dbReference type="Pfam" id="PF03713"/>
    </source>
</evidence>
<dbReference type="Proteomes" id="UP000035017">
    <property type="component" value="Unassembled WGS sequence"/>
</dbReference>
<accession>A0A0D0KS21</accession>